<accession>A0A8S5MSR4</accession>
<proteinExistence type="predicted"/>
<dbReference type="EMBL" id="BK014981">
    <property type="protein sequence ID" value="DAD85373.1"/>
    <property type="molecule type" value="Genomic_DNA"/>
</dbReference>
<sequence>MKLKPIIQELRAHCPGFDGRVFGVGTFSRLDESVAAELLPAAFVIPVSEDPEEPAVINRYKQQVRFNFAVILMVANTEDEQGLTAWEKSVDLKKEVFQAILGADDIQAGRDWIQFESLTVLDLNRAALTVQLDFSCQYEISDNETRHGGDIDRLGRFLRMYTDVDVIGDKGRPDGQIEAKMHINLEQEK</sequence>
<protein>
    <submittedName>
        <fullName evidence="1">Tail completion protein</fullName>
    </submittedName>
</protein>
<dbReference type="Pfam" id="PF23840">
    <property type="entry name" value="Phage_tail_terminator"/>
    <property type="match status" value="1"/>
</dbReference>
<dbReference type="InterPro" id="IPR056912">
    <property type="entry name" value="Phage_JBD30_tail_term-like"/>
</dbReference>
<name>A0A8S5MSR4_9CAUD</name>
<organism evidence="1">
    <name type="scientific">Siphoviridae sp. ctigT3</name>
    <dbReference type="NCBI Taxonomy" id="2826434"/>
    <lineage>
        <taxon>Viruses</taxon>
        <taxon>Duplodnaviria</taxon>
        <taxon>Heunggongvirae</taxon>
        <taxon>Uroviricota</taxon>
        <taxon>Caudoviricetes</taxon>
    </lineage>
</organism>
<reference evidence="1" key="1">
    <citation type="journal article" date="2021" name="Proc. Natl. Acad. Sci. U.S.A.">
        <title>A Catalog of Tens of Thousands of Viruses from Human Metagenomes Reveals Hidden Associations with Chronic Diseases.</title>
        <authorList>
            <person name="Tisza M.J."/>
            <person name="Buck C.B."/>
        </authorList>
    </citation>
    <scope>NUCLEOTIDE SEQUENCE</scope>
    <source>
        <strain evidence="1">CtigT3</strain>
    </source>
</reference>
<evidence type="ECO:0000313" key="1">
    <source>
        <dbReference type="EMBL" id="DAD85373.1"/>
    </source>
</evidence>